<dbReference type="PROSITE" id="PS50995">
    <property type="entry name" value="HTH_MARR_2"/>
    <property type="match status" value="1"/>
</dbReference>
<evidence type="ECO:0000256" key="2">
    <source>
        <dbReference type="ARBA" id="ARBA00023125"/>
    </source>
</evidence>
<dbReference type="Proteomes" id="UP000248326">
    <property type="component" value="Unassembled WGS sequence"/>
</dbReference>
<dbReference type="PANTHER" id="PTHR42756">
    <property type="entry name" value="TRANSCRIPTIONAL REGULATOR, MARR"/>
    <property type="match status" value="1"/>
</dbReference>
<feature type="compositionally biased region" description="Polar residues" evidence="4">
    <location>
        <begin position="146"/>
        <end position="157"/>
    </location>
</feature>
<evidence type="ECO:0000313" key="6">
    <source>
        <dbReference type="EMBL" id="PYE49918.1"/>
    </source>
</evidence>
<dbReference type="AlphaFoldDB" id="A0A318S2N5"/>
<evidence type="ECO:0000256" key="3">
    <source>
        <dbReference type="ARBA" id="ARBA00023163"/>
    </source>
</evidence>
<feature type="region of interest" description="Disordered" evidence="4">
    <location>
        <begin position="143"/>
        <end position="165"/>
    </location>
</feature>
<dbReference type="Gene3D" id="1.10.10.10">
    <property type="entry name" value="Winged helix-like DNA-binding domain superfamily/Winged helix DNA-binding domain"/>
    <property type="match status" value="1"/>
</dbReference>
<sequence length="165" mass="18554">MGEESTTRHDSRAERRALLVWTLLARTYHHALQEIEATLLDHGLTVMEFDVLAHIDARSGLTQQELAGRLLVTKGNVTYQLTKLEGQHLIERHVTKRCNHLHLTPRGRQVVHDAVVSLKALHTRQFAHLTPEEQRQLTALLRKATSAPSSAHDNATSPHAPLIEV</sequence>
<protein>
    <submittedName>
        <fullName evidence="6">DNA-binding MarR family transcriptional regulator</fullName>
    </submittedName>
</protein>
<feature type="domain" description="HTH marR-type" evidence="5">
    <location>
        <begin position="17"/>
        <end position="146"/>
    </location>
</feature>
<keyword evidence="1" id="KW-0805">Transcription regulation</keyword>
<dbReference type="GO" id="GO:0003677">
    <property type="term" value="F:DNA binding"/>
    <property type="evidence" value="ECO:0007669"/>
    <property type="project" value="UniProtKB-KW"/>
</dbReference>
<dbReference type="InterPro" id="IPR036390">
    <property type="entry name" value="WH_DNA-bd_sf"/>
</dbReference>
<evidence type="ECO:0000256" key="4">
    <source>
        <dbReference type="SAM" id="MobiDB-lite"/>
    </source>
</evidence>
<dbReference type="Pfam" id="PF12802">
    <property type="entry name" value="MarR_2"/>
    <property type="match status" value="1"/>
</dbReference>
<reference evidence="6 7" key="1">
    <citation type="submission" date="2018-06" db="EMBL/GenBank/DDBJ databases">
        <title>Genomic Encyclopedia of Type Strains, Phase IV (KMG-IV): sequencing the most valuable type-strain genomes for metagenomic binning, comparative biology and taxonomic classification.</title>
        <authorList>
            <person name="Goeker M."/>
        </authorList>
    </citation>
    <scope>NUCLEOTIDE SEQUENCE [LARGE SCALE GENOMIC DNA]</scope>
    <source>
        <strain evidence="6 7">DSM 18048</strain>
    </source>
</reference>
<dbReference type="EMBL" id="QJSX01000021">
    <property type="protein sequence ID" value="PYE49918.1"/>
    <property type="molecule type" value="Genomic_DNA"/>
</dbReference>
<keyword evidence="3" id="KW-0804">Transcription</keyword>
<gene>
    <name evidence="6" type="ORF">DES52_12151</name>
</gene>
<dbReference type="SUPFAM" id="SSF46785">
    <property type="entry name" value="Winged helix' DNA-binding domain"/>
    <property type="match status" value="1"/>
</dbReference>
<dbReference type="InterPro" id="IPR000835">
    <property type="entry name" value="HTH_MarR-typ"/>
</dbReference>
<dbReference type="PANTHER" id="PTHR42756:SF1">
    <property type="entry name" value="TRANSCRIPTIONAL REPRESSOR OF EMRAB OPERON"/>
    <property type="match status" value="1"/>
</dbReference>
<dbReference type="OrthoDB" id="166070at2"/>
<name>A0A318S2N5_9DEIO</name>
<evidence type="ECO:0000259" key="5">
    <source>
        <dbReference type="PROSITE" id="PS50995"/>
    </source>
</evidence>
<dbReference type="InterPro" id="IPR036388">
    <property type="entry name" value="WH-like_DNA-bd_sf"/>
</dbReference>
<dbReference type="RefSeq" id="WP_110888597.1">
    <property type="nucleotide sequence ID" value="NZ_QJSX01000021.1"/>
</dbReference>
<keyword evidence="7" id="KW-1185">Reference proteome</keyword>
<comment type="caution">
    <text evidence="6">The sequence shown here is derived from an EMBL/GenBank/DDBJ whole genome shotgun (WGS) entry which is preliminary data.</text>
</comment>
<organism evidence="6 7">
    <name type="scientific">Deinococcus yavapaiensis KR-236</name>
    <dbReference type="NCBI Taxonomy" id="694435"/>
    <lineage>
        <taxon>Bacteria</taxon>
        <taxon>Thermotogati</taxon>
        <taxon>Deinococcota</taxon>
        <taxon>Deinococci</taxon>
        <taxon>Deinococcales</taxon>
        <taxon>Deinococcaceae</taxon>
        <taxon>Deinococcus</taxon>
    </lineage>
</organism>
<keyword evidence="2 6" id="KW-0238">DNA-binding</keyword>
<dbReference type="SMART" id="SM00347">
    <property type="entry name" value="HTH_MARR"/>
    <property type="match status" value="1"/>
</dbReference>
<accession>A0A318S2N5</accession>
<evidence type="ECO:0000313" key="7">
    <source>
        <dbReference type="Proteomes" id="UP000248326"/>
    </source>
</evidence>
<dbReference type="GO" id="GO:0003700">
    <property type="term" value="F:DNA-binding transcription factor activity"/>
    <property type="evidence" value="ECO:0007669"/>
    <property type="project" value="InterPro"/>
</dbReference>
<evidence type="ECO:0000256" key="1">
    <source>
        <dbReference type="ARBA" id="ARBA00023015"/>
    </source>
</evidence>
<proteinExistence type="predicted"/>